<evidence type="ECO:0000313" key="2">
    <source>
        <dbReference type="EMBL" id="KZM94470.1"/>
    </source>
</evidence>
<reference evidence="2" key="1">
    <citation type="journal article" date="2016" name="Nat. Genet.">
        <title>A high-quality carrot genome assembly provides new insights into carotenoid accumulation and asterid genome evolution.</title>
        <authorList>
            <person name="Iorizzo M."/>
            <person name="Ellison S."/>
            <person name="Senalik D."/>
            <person name="Zeng P."/>
            <person name="Satapoomin P."/>
            <person name="Huang J."/>
            <person name="Bowman M."/>
            <person name="Iovene M."/>
            <person name="Sanseverino W."/>
            <person name="Cavagnaro P."/>
            <person name="Yildiz M."/>
            <person name="Macko-Podgorni A."/>
            <person name="Moranska E."/>
            <person name="Grzebelus E."/>
            <person name="Grzebelus D."/>
            <person name="Ashrafi H."/>
            <person name="Zheng Z."/>
            <person name="Cheng S."/>
            <person name="Spooner D."/>
            <person name="Van Deynze A."/>
            <person name="Simon P."/>
        </authorList>
    </citation>
    <scope>NUCLEOTIDE SEQUENCE [LARGE SCALE GENOMIC DNA]</scope>
    <source>
        <tissue evidence="2">Leaf</tissue>
    </source>
</reference>
<dbReference type="EMBL" id="CP093347">
    <property type="protein sequence ID" value="WOH00935.1"/>
    <property type="molecule type" value="Genomic_DNA"/>
</dbReference>
<evidence type="ECO:0000313" key="3">
    <source>
        <dbReference type="EMBL" id="WOH00935.1"/>
    </source>
</evidence>
<dbReference type="EMBL" id="LNRQ01000005">
    <property type="protein sequence ID" value="KZM94470.1"/>
    <property type="molecule type" value="Genomic_DNA"/>
</dbReference>
<dbReference type="Proteomes" id="UP000077755">
    <property type="component" value="Chromosome 5"/>
</dbReference>
<name>A0A162A342_DAUCS</name>
<dbReference type="Gramene" id="KZM94470">
    <property type="protein sequence ID" value="KZM94470"/>
    <property type="gene ID" value="DCAR_017713"/>
</dbReference>
<organism evidence="2">
    <name type="scientific">Daucus carota subsp. sativus</name>
    <name type="common">Carrot</name>
    <dbReference type="NCBI Taxonomy" id="79200"/>
    <lineage>
        <taxon>Eukaryota</taxon>
        <taxon>Viridiplantae</taxon>
        <taxon>Streptophyta</taxon>
        <taxon>Embryophyta</taxon>
        <taxon>Tracheophyta</taxon>
        <taxon>Spermatophyta</taxon>
        <taxon>Magnoliopsida</taxon>
        <taxon>eudicotyledons</taxon>
        <taxon>Gunneridae</taxon>
        <taxon>Pentapetalae</taxon>
        <taxon>asterids</taxon>
        <taxon>campanulids</taxon>
        <taxon>Apiales</taxon>
        <taxon>Apiaceae</taxon>
        <taxon>Apioideae</taxon>
        <taxon>Scandiceae</taxon>
        <taxon>Daucinae</taxon>
        <taxon>Daucus</taxon>
        <taxon>Daucus sect. Daucus</taxon>
    </lineage>
</organism>
<gene>
    <name evidence="2" type="ORF">DCAR_017713</name>
    <name evidence="3" type="ORF">DCAR_0520311</name>
</gene>
<evidence type="ECO:0000313" key="4">
    <source>
        <dbReference type="Proteomes" id="UP000077755"/>
    </source>
</evidence>
<feature type="region of interest" description="Disordered" evidence="1">
    <location>
        <begin position="24"/>
        <end position="57"/>
    </location>
</feature>
<sequence length="90" mass="9673">MVLEQHGYVEGGYYSTHGGPAHYPVVPPHNPHAGGGYYEAHHQSSHGGHGYPVHHQGYSHGATHHGVVYATHGGCPFTSRRSGCYVRKGC</sequence>
<dbReference type="AlphaFoldDB" id="A0A162A342"/>
<proteinExistence type="predicted"/>
<accession>A0A162A342</accession>
<protein>
    <submittedName>
        <fullName evidence="2">Uncharacterized protein</fullName>
    </submittedName>
</protein>
<evidence type="ECO:0000256" key="1">
    <source>
        <dbReference type="SAM" id="MobiDB-lite"/>
    </source>
</evidence>
<keyword evidence="4" id="KW-1185">Reference proteome</keyword>
<reference evidence="3" key="2">
    <citation type="submission" date="2022-03" db="EMBL/GenBank/DDBJ databases">
        <title>Draft title - Genomic analysis of global carrot germplasm unveils the trajectory of domestication and the origin of high carotenoid orange carrot.</title>
        <authorList>
            <person name="Iorizzo M."/>
            <person name="Ellison S."/>
            <person name="Senalik D."/>
            <person name="Macko-Podgorni A."/>
            <person name="Grzebelus D."/>
            <person name="Bostan H."/>
            <person name="Rolling W."/>
            <person name="Curaba J."/>
            <person name="Simon P."/>
        </authorList>
    </citation>
    <scope>NUCLEOTIDE SEQUENCE</scope>
    <source>
        <tissue evidence="3">Leaf</tissue>
    </source>
</reference>